<feature type="compositionally biased region" description="Basic residues" evidence="1">
    <location>
        <begin position="144"/>
        <end position="163"/>
    </location>
</feature>
<accession>A0A5B6W2C3</accession>
<gene>
    <name evidence="2" type="ORF">EPI10_025529</name>
</gene>
<dbReference type="PANTHER" id="PTHR37218:SF2">
    <property type="entry name" value="COILED-COIL PROTEIN"/>
    <property type="match status" value="1"/>
</dbReference>
<feature type="compositionally biased region" description="Basic residues" evidence="1">
    <location>
        <begin position="115"/>
        <end position="126"/>
    </location>
</feature>
<feature type="region of interest" description="Disordered" evidence="1">
    <location>
        <begin position="85"/>
        <end position="170"/>
    </location>
</feature>
<organism evidence="2 3">
    <name type="scientific">Gossypium australe</name>
    <dbReference type="NCBI Taxonomy" id="47621"/>
    <lineage>
        <taxon>Eukaryota</taxon>
        <taxon>Viridiplantae</taxon>
        <taxon>Streptophyta</taxon>
        <taxon>Embryophyta</taxon>
        <taxon>Tracheophyta</taxon>
        <taxon>Spermatophyta</taxon>
        <taxon>Magnoliopsida</taxon>
        <taxon>eudicotyledons</taxon>
        <taxon>Gunneridae</taxon>
        <taxon>Pentapetalae</taxon>
        <taxon>rosids</taxon>
        <taxon>malvids</taxon>
        <taxon>Malvales</taxon>
        <taxon>Malvaceae</taxon>
        <taxon>Malvoideae</taxon>
        <taxon>Gossypium</taxon>
    </lineage>
</organism>
<protein>
    <submittedName>
        <fullName evidence="2">Titin-like protein</fullName>
    </submittedName>
</protein>
<name>A0A5B6W2C3_9ROSI</name>
<evidence type="ECO:0000313" key="3">
    <source>
        <dbReference type="Proteomes" id="UP000325315"/>
    </source>
</evidence>
<keyword evidence="3" id="KW-1185">Reference proteome</keyword>
<dbReference type="Proteomes" id="UP000325315">
    <property type="component" value="Unassembled WGS sequence"/>
</dbReference>
<comment type="caution">
    <text evidence="2">The sequence shown here is derived from an EMBL/GenBank/DDBJ whole genome shotgun (WGS) entry which is preliminary data.</text>
</comment>
<dbReference type="PANTHER" id="PTHR37218">
    <property type="entry name" value="COILED-COIL PROTEIN"/>
    <property type="match status" value="1"/>
</dbReference>
<proteinExistence type="predicted"/>
<feature type="compositionally biased region" description="Basic and acidic residues" evidence="1">
    <location>
        <begin position="85"/>
        <end position="103"/>
    </location>
</feature>
<sequence>MGGKGRRRREKNYRAAHGGPARLPPPPDPSQVEALPSKLRKIMSFTTDSPHGSFHLSLFLVSEHKAEEGNAEKKKNRAVNEIKLKANEIKDGGNDKHLKKSQDSDSGEGTMRNSKGGKKNKKRKRNQVTDLRFEATADKLASGSKRRERKKKYFEAKKKKHKSARTEENLEFPGRERVKFGDVVEAPPKLVTVPKGSTALLGASKERLRLQAIEAYRNRKGWSSRPGAPQLPPVTT</sequence>
<dbReference type="EMBL" id="SMMG02000005">
    <property type="protein sequence ID" value="KAA3475338.1"/>
    <property type="molecule type" value="Genomic_DNA"/>
</dbReference>
<dbReference type="AlphaFoldDB" id="A0A5B6W2C3"/>
<evidence type="ECO:0000256" key="1">
    <source>
        <dbReference type="SAM" id="MobiDB-lite"/>
    </source>
</evidence>
<dbReference type="OrthoDB" id="673745at2759"/>
<feature type="compositionally biased region" description="Basic residues" evidence="1">
    <location>
        <begin position="1"/>
        <end position="11"/>
    </location>
</feature>
<evidence type="ECO:0000313" key="2">
    <source>
        <dbReference type="EMBL" id="KAA3475338.1"/>
    </source>
</evidence>
<reference evidence="3" key="1">
    <citation type="journal article" date="2019" name="Plant Biotechnol. J.">
        <title>Genome sequencing of the Australian wild diploid species Gossypium australe highlights disease resistance and delayed gland morphogenesis.</title>
        <authorList>
            <person name="Cai Y."/>
            <person name="Cai X."/>
            <person name="Wang Q."/>
            <person name="Wang P."/>
            <person name="Zhang Y."/>
            <person name="Cai C."/>
            <person name="Xu Y."/>
            <person name="Wang K."/>
            <person name="Zhou Z."/>
            <person name="Wang C."/>
            <person name="Geng S."/>
            <person name="Li B."/>
            <person name="Dong Q."/>
            <person name="Hou Y."/>
            <person name="Wang H."/>
            <person name="Ai P."/>
            <person name="Liu Z."/>
            <person name="Yi F."/>
            <person name="Sun M."/>
            <person name="An G."/>
            <person name="Cheng J."/>
            <person name="Zhang Y."/>
            <person name="Shi Q."/>
            <person name="Xie Y."/>
            <person name="Shi X."/>
            <person name="Chang Y."/>
            <person name="Huang F."/>
            <person name="Chen Y."/>
            <person name="Hong S."/>
            <person name="Mi L."/>
            <person name="Sun Q."/>
            <person name="Zhang L."/>
            <person name="Zhou B."/>
            <person name="Peng R."/>
            <person name="Zhang X."/>
            <person name="Liu F."/>
        </authorList>
    </citation>
    <scope>NUCLEOTIDE SEQUENCE [LARGE SCALE GENOMIC DNA]</scope>
    <source>
        <strain evidence="3">cv. PA1801</strain>
    </source>
</reference>
<feature type="region of interest" description="Disordered" evidence="1">
    <location>
        <begin position="1"/>
        <end position="33"/>
    </location>
</feature>